<protein>
    <submittedName>
        <fullName evidence="5">Uncharacterized protein</fullName>
    </submittedName>
</protein>
<dbReference type="GO" id="GO:0005096">
    <property type="term" value="F:GTPase activator activity"/>
    <property type="evidence" value="ECO:0007669"/>
    <property type="project" value="UniProtKB-KW"/>
</dbReference>
<dbReference type="SMART" id="SM00368">
    <property type="entry name" value="LRR_RI"/>
    <property type="match status" value="7"/>
</dbReference>
<dbReference type="GO" id="GO:0005829">
    <property type="term" value="C:cytosol"/>
    <property type="evidence" value="ECO:0007669"/>
    <property type="project" value="TreeGrafter"/>
</dbReference>
<feature type="compositionally biased region" description="Gly residues" evidence="4">
    <location>
        <begin position="1747"/>
        <end position="1757"/>
    </location>
</feature>
<dbReference type="InterPro" id="IPR001611">
    <property type="entry name" value="Leu-rich_rpt"/>
</dbReference>
<dbReference type="InterPro" id="IPR032675">
    <property type="entry name" value="LRR_dom_sf"/>
</dbReference>
<evidence type="ECO:0000256" key="4">
    <source>
        <dbReference type="SAM" id="MobiDB-lite"/>
    </source>
</evidence>
<keyword evidence="2" id="KW-0433">Leucine-rich repeat</keyword>
<accession>A0A0G4IB82</accession>
<dbReference type="Pfam" id="PF13516">
    <property type="entry name" value="LRR_6"/>
    <property type="match status" value="2"/>
</dbReference>
<dbReference type="PANTHER" id="PTHR24113">
    <property type="entry name" value="RAN GTPASE-ACTIVATING PROTEIN 1"/>
    <property type="match status" value="1"/>
</dbReference>
<sequence length="2316" mass="245774">MQKTDNILSPPGGDQILALDSDRKKEVGGQNADDFLLDLSFGESRQQFERVSLLGSSLSQAALLSIVLSLSKITFLDIRGNNLDAAFGWRLIKAMKRRYLQLEFCNGVDLKGIKTNVTTKLNLANFSNHCGLYGIEVVGAIFLAHFLRLNESVRELNFRRNDVQKDGAKALAQAIIGNPKSAIETVNGLGWHPRARTGLNFQDFRSNSVRVLQVSKRMLNDEDMVFLEEWLLRYDCVEELDVSRNCLGQEGLRKLARFVMHSKSLLKLDMNGLPMDLQDIALFIKALRANTSLRTLVMPCEAVGCGPLRAERTQVLDALADSLLQHPSLNLFGTTPIKLADFRARAGGTGAGGDPSGAPPDTMSTWTANRHLSGSTPKAEVALQLALLGLAAPQSCGCVTFGSGGTPGSGVYPSVSPYPLYLVPPLVDMISRMAEVLQKITLALPPGSSGLYPAMRSLASSRSLTHLVIAGYAHAKMAAEGAPANSLADVPPAPDGSFWGDGWANYFVLAQLVRGCPRLQSFNAVELGTNDEVDLRLLLAMECVRDVGCVVKERDVRGDSRTGTGGQGGGDLTAPLTSVAVSLGKEASVDLFYTIIRSHPRKLQVEVKFEGQNSRVFALQAERFSAQFAADVQHAASRSRVAVGGGGHEFCLRNRFDSLPLLRCLALQAGGGGPSISEIGVDRVEACDGLVLASLVSAFGGVVGGEHGGPVQSPLPPLRVLTVHRSLMNSRRIRKRWPSEVLQQMELLRSAFSQAPSFQVEVKFEGQNSRVFALQAERFSAQFAADVQHAASRSRVAVGGGGHEFCLRNRFDSLPLLRCLALQAGGGGPSISEIGVDRVEACDGLVLASLVSAFGGVVGGEHGGPVQSPLPPLRVLTVHRSLMNSRRIRKRWPSEVLQQMELLRSAFSQAPSFQGKQPEVSGANLEVSVSSGPSLFLHPEKDLQWMLPSGAASHLLVVNLAMANLREKVLSAHPDEFASTSELFWRSNFPDDSLDLPLLSVASKEPPLPLQALQEGGVVEGPSLEEALSRNINILPGQVSSGHFRFHWRHRFRIGDVQWRAQVAKLASFARGGLGGNEGKSGARGAEESPSSLLKGEGAGGTLESGESVAGANERRHAALFQEILTSLMELPALQTLDLRGNGMTKEDGLHLLGLLEANSSLRVLNGIPVMVDDARSCEFLDFDGAGLPSSPVGGDPAGGRAGGKGKNRRSTAGGRSGGFGGRGGGGRGGSQDFDDPEGHVYARSAIDCPAGIVRLDEGDAFLLGSLLTEANFPGLSRVRLARHAIGDEALPFVTDAILAMPAVRGLFLSDIRLSSRGVSLFVSALCEIAPRLESLNGLPVAAMLAASAPVPLPSEGRVEGAPGGMVEWNDFSLAVLQRLQLWHKIDARGSGDGGGGPLGESLDLPRGEVSDAGVRGVCALIGSPAGLYAPLPPQLTGAFSAAASVRHLNFSYSPFLTDSAVCELCRCIMALKSAAKPGGGGGGRGGTSGAPVALSTLNIRFCPRLRVRSAIELVRLAQTCGDAVRVINGVDLATLHLSGKLMESIVQNLQMTQNQQGYAKHPAHLHALSAVPPLLVRTSPTPSRMLTEGDAHFFAHLLHIFPHIPYLHIHIELPSLSQQRKAASTLPPDFHPDSQTSAPTHGDLPEHQQGFSAFAAIGGAAPQPDFCRPSGNHEHFRVAGRLLVAGAPVSPTPHFLHQGRSPRAQEAEERAATQTLIDRVAMAFSSCPATTKLKLSVGPYVSTAGICGGEGGGGAREGGDEGDEDGEGQVAGGGDEGPLPEDEYMELVYVRPTEEGTQEGNSGTDKGTPPPLLLRAAQVRRARAARRARWVSRYLEREGATGGVPPGRRRSSYGGSMSIEEEEMEAQRQAAAAAGRDSAVPEPSGASRRPVGRVSTSGDPKREARRRALHEEQLLRKRLYVNNINHQNDHNFWWSLHGVDGGDLLAGDVYRDVGRPFAWKACLPDGVSLAPLLSLTSSLDIQEVHMTAAHVALMAQEASDGSAAGREGISGSSGLAGPEIEAAVRSGFPLSMLSGGGLGPIAGLGLTHLCLNDNVLGDVGTVALVRVLAWFGASLVHLSLAGNGIADLGVRRLSGLIKKGGVPRLSSLDLSRNFVGESGAQALADALSGGRLAARERMRARTRKGVGKKLQIGDGEGGGGDQTTQLVEKLEEMEEEDEEIEMGGFPPSSPFLSVDLSTNRIRELGALAFAELLALSHAAPESQQPQPQEGELNLPPASFALSLQFLSVGSNEIGITSPHPALALAHAARRCMPLTVLNLSLNGVDWPSTLAQELPEFDPTDMQDGVFIRRPEMPL</sequence>
<dbReference type="PANTHER" id="PTHR24113:SF12">
    <property type="entry name" value="RAN GTPASE-ACTIVATING PROTEIN 1"/>
    <property type="match status" value="1"/>
</dbReference>
<evidence type="ECO:0000313" key="5">
    <source>
        <dbReference type="EMBL" id="CEM54459.1"/>
    </source>
</evidence>
<keyword evidence="1" id="KW-0343">GTPase activation</keyword>
<evidence type="ECO:0000256" key="2">
    <source>
        <dbReference type="ARBA" id="ARBA00022614"/>
    </source>
</evidence>
<proteinExistence type="predicted"/>
<evidence type="ECO:0000256" key="3">
    <source>
        <dbReference type="ARBA" id="ARBA00022737"/>
    </source>
</evidence>
<name>A0A0G4IB82_9ALVE</name>
<dbReference type="GO" id="GO:0006913">
    <property type="term" value="P:nucleocytoplasmic transport"/>
    <property type="evidence" value="ECO:0007669"/>
    <property type="project" value="TreeGrafter"/>
</dbReference>
<dbReference type="Gene3D" id="3.80.10.10">
    <property type="entry name" value="Ribonuclease Inhibitor"/>
    <property type="match status" value="4"/>
</dbReference>
<dbReference type="VEuPathDB" id="CryptoDB:Cvel_12785"/>
<dbReference type="EMBL" id="CDMZ01005789">
    <property type="protein sequence ID" value="CEM54459.1"/>
    <property type="molecule type" value="Genomic_DNA"/>
</dbReference>
<feature type="region of interest" description="Disordered" evidence="4">
    <location>
        <begin position="1747"/>
        <end position="1782"/>
    </location>
</feature>
<evidence type="ECO:0000256" key="1">
    <source>
        <dbReference type="ARBA" id="ARBA00022468"/>
    </source>
</evidence>
<dbReference type="GO" id="GO:0048471">
    <property type="term" value="C:perinuclear region of cytoplasm"/>
    <property type="evidence" value="ECO:0007669"/>
    <property type="project" value="TreeGrafter"/>
</dbReference>
<gene>
    <name evidence="5" type="ORF">Cvel_12785</name>
</gene>
<feature type="region of interest" description="Disordered" evidence="4">
    <location>
        <begin position="1076"/>
        <end position="1111"/>
    </location>
</feature>
<feature type="compositionally biased region" description="Gly residues" evidence="4">
    <location>
        <begin position="1215"/>
        <end position="1230"/>
    </location>
</feature>
<organism evidence="5">
    <name type="scientific">Chromera velia CCMP2878</name>
    <dbReference type="NCBI Taxonomy" id="1169474"/>
    <lineage>
        <taxon>Eukaryota</taxon>
        <taxon>Sar</taxon>
        <taxon>Alveolata</taxon>
        <taxon>Colpodellida</taxon>
        <taxon>Chromeraceae</taxon>
        <taxon>Chromera</taxon>
    </lineage>
</organism>
<keyword evidence="3" id="KW-0677">Repeat</keyword>
<feature type="region of interest" description="Disordered" evidence="4">
    <location>
        <begin position="1621"/>
        <end position="1647"/>
    </location>
</feature>
<feature type="region of interest" description="Disordered" evidence="4">
    <location>
        <begin position="1861"/>
        <end position="1907"/>
    </location>
</feature>
<dbReference type="GO" id="GO:0005634">
    <property type="term" value="C:nucleus"/>
    <property type="evidence" value="ECO:0007669"/>
    <property type="project" value="TreeGrafter"/>
</dbReference>
<dbReference type="SUPFAM" id="SSF52047">
    <property type="entry name" value="RNI-like"/>
    <property type="match status" value="3"/>
</dbReference>
<reference evidence="5" key="1">
    <citation type="submission" date="2014-11" db="EMBL/GenBank/DDBJ databases">
        <authorList>
            <person name="Otto D Thomas"/>
            <person name="Naeem Raeece"/>
        </authorList>
    </citation>
    <scope>NUCLEOTIDE SEQUENCE</scope>
</reference>
<dbReference type="InterPro" id="IPR027038">
    <property type="entry name" value="RanGap"/>
</dbReference>
<dbReference type="GO" id="GO:0031267">
    <property type="term" value="F:small GTPase binding"/>
    <property type="evidence" value="ECO:0007669"/>
    <property type="project" value="TreeGrafter"/>
</dbReference>
<feature type="region of interest" description="Disordered" evidence="4">
    <location>
        <begin position="1189"/>
        <end position="1235"/>
    </location>
</feature>